<dbReference type="Pfam" id="PF00135">
    <property type="entry name" value="COesterase"/>
    <property type="match status" value="1"/>
</dbReference>
<gene>
    <name evidence="2" type="ORF">NECAME_12996</name>
</gene>
<keyword evidence="3" id="KW-1185">Reference proteome</keyword>
<dbReference type="InterPro" id="IPR002018">
    <property type="entry name" value="CarbesteraseB"/>
</dbReference>
<dbReference type="EMBL" id="KI660362">
    <property type="protein sequence ID" value="ETN74420.1"/>
    <property type="molecule type" value="Genomic_DNA"/>
</dbReference>
<sequence length="157" mass="17224">GVLAFENDYVVPRNLALYDVIAGLEFIHNEVAAFGGNPSQVTIMGHSQGGSTAMVLAVSSLVDPDKRLFQQLVAFSPALNYRDIKGRADLTWRLAHEVGVNKDGDDERVKIDKGSFQFQEKILSGNAPTQQNALILCPYWRQNDLSIVCDLSTPSIC</sequence>
<accession>W2SXR0</accession>
<dbReference type="KEGG" id="nai:NECAME_12996"/>
<dbReference type="Proteomes" id="UP000053676">
    <property type="component" value="Unassembled WGS sequence"/>
</dbReference>
<dbReference type="PANTHER" id="PTHR45580:SF6">
    <property type="entry name" value="CARBOXYLESTERASE TYPE B DOMAIN-CONTAINING PROTEIN"/>
    <property type="match status" value="1"/>
</dbReference>
<dbReference type="STRING" id="51031.W2SXR0"/>
<dbReference type="OrthoDB" id="19653at2759"/>
<dbReference type="InterPro" id="IPR029058">
    <property type="entry name" value="AB_hydrolase_fold"/>
</dbReference>
<protein>
    <recommendedName>
        <fullName evidence="1">Carboxylesterase type B domain-containing protein</fullName>
    </recommendedName>
</protein>
<reference evidence="3" key="1">
    <citation type="journal article" date="2014" name="Nat. Genet.">
        <title>Genome of the human hookworm Necator americanus.</title>
        <authorList>
            <person name="Tang Y.T."/>
            <person name="Gao X."/>
            <person name="Rosa B.A."/>
            <person name="Abubucker S."/>
            <person name="Hallsworth-Pepin K."/>
            <person name="Martin J."/>
            <person name="Tyagi R."/>
            <person name="Heizer E."/>
            <person name="Zhang X."/>
            <person name="Bhonagiri-Palsikar V."/>
            <person name="Minx P."/>
            <person name="Warren W.C."/>
            <person name="Wang Q."/>
            <person name="Zhan B."/>
            <person name="Hotez P.J."/>
            <person name="Sternberg P.W."/>
            <person name="Dougall A."/>
            <person name="Gaze S.T."/>
            <person name="Mulvenna J."/>
            <person name="Sotillo J."/>
            <person name="Ranganathan S."/>
            <person name="Rabelo E.M."/>
            <person name="Wilson R.K."/>
            <person name="Felgner P.L."/>
            <person name="Bethony J."/>
            <person name="Hawdon J.M."/>
            <person name="Gasser R.B."/>
            <person name="Loukas A."/>
            <person name="Mitreva M."/>
        </authorList>
    </citation>
    <scope>NUCLEOTIDE SEQUENCE [LARGE SCALE GENOMIC DNA]</scope>
</reference>
<name>W2SXR0_NECAM</name>
<feature type="non-terminal residue" evidence="2">
    <location>
        <position position="1"/>
    </location>
</feature>
<proteinExistence type="predicted"/>
<dbReference type="Gene3D" id="3.40.50.1820">
    <property type="entry name" value="alpha/beta hydrolase"/>
    <property type="match status" value="1"/>
</dbReference>
<organism evidence="2 3">
    <name type="scientific">Necator americanus</name>
    <name type="common">Human hookworm</name>
    <dbReference type="NCBI Taxonomy" id="51031"/>
    <lineage>
        <taxon>Eukaryota</taxon>
        <taxon>Metazoa</taxon>
        <taxon>Ecdysozoa</taxon>
        <taxon>Nematoda</taxon>
        <taxon>Chromadorea</taxon>
        <taxon>Rhabditida</taxon>
        <taxon>Rhabditina</taxon>
        <taxon>Rhabditomorpha</taxon>
        <taxon>Strongyloidea</taxon>
        <taxon>Ancylostomatidae</taxon>
        <taxon>Bunostominae</taxon>
        <taxon>Necator</taxon>
    </lineage>
</organism>
<feature type="domain" description="Carboxylesterase type B" evidence="1">
    <location>
        <begin position="7"/>
        <end position="107"/>
    </location>
</feature>
<evidence type="ECO:0000313" key="3">
    <source>
        <dbReference type="Proteomes" id="UP000053676"/>
    </source>
</evidence>
<evidence type="ECO:0000313" key="2">
    <source>
        <dbReference type="EMBL" id="ETN74420.1"/>
    </source>
</evidence>
<dbReference type="SUPFAM" id="SSF53474">
    <property type="entry name" value="alpha/beta-Hydrolases"/>
    <property type="match status" value="1"/>
</dbReference>
<evidence type="ECO:0000259" key="1">
    <source>
        <dbReference type="Pfam" id="PF00135"/>
    </source>
</evidence>
<dbReference type="PANTHER" id="PTHR45580">
    <property type="entry name" value="PROTEIN CBG05369"/>
    <property type="match status" value="1"/>
</dbReference>
<dbReference type="AlphaFoldDB" id="W2SXR0"/>